<sequence>MTFVYAPSALWFPLFNSAVHWFPFFTSSTFSRSPLRNYSRPLTGRSRSAAAPKSPKRRTDRLTNAHTRKKCFCSPKTETIRNPVTCVRRTR</sequence>
<keyword evidence="3" id="KW-1185">Reference proteome</keyword>
<proteinExistence type="predicted"/>
<gene>
    <name evidence="2" type="ORF">NPIL_262601</name>
</gene>
<comment type="caution">
    <text evidence="2">The sequence shown here is derived from an EMBL/GenBank/DDBJ whole genome shotgun (WGS) entry which is preliminary data.</text>
</comment>
<dbReference type="EMBL" id="BMAW01093760">
    <property type="protein sequence ID" value="GFS62032.1"/>
    <property type="molecule type" value="Genomic_DNA"/>
</dbReference>
<accession>A0A8X6KNH5</accession>
<organism evidence="2 3">
    <name type="scientific">Nephila pilipes</name>
    <name type="common">Giant wood spider</name>
    <name type="synonym">Nephila maculata</name>
    <dbReference type="NCBI Taxonomy" id="299642"/>
    <lineage>
        <taxon>Eukaryota</taxon>
        <taxon>Metazoa</taxon>
        <taxon>Ecdysozoa</taxon>
        <taxon>Arthropoda</taxon>
        <taxon>Chelicerata</taxon>
        <taxon>Arachnida</taxon>
        <taxon>Araneae</taxon>
        <taxon>Araneomorphae</taxon>
        <taxon>Entelegynae</taxon>
        <taxon>Araneoidea</taxon>
        <taxon>Nephilidae</taxon>
        <taxon>Nephila</taxon>
    </lineage>
</organism>
<evidence type="ECO:0000313" key="2">
    <source>
        <dbReference type="EMBL" id="GFS62032.1"/>
    </source>
</evidence>
<evidence type="ECO:0000313" key="3">
    <source>
        <dbReference type="Proteomes" id="UP000887013"/>
    </source>
</evidence>
<dbReference type="AlphaFoldDB" id="A0A8X6KNH5"/>
<protein>
    <submittedName>
        <fullName evidence="2">Uncharacterized protein</fullName>
    </submittedName>
</protein>
<feature type="region of interest" description="Disordered" evidence="1">
    <location>
        <begin position="28"/>
        <end position="63"/>
    </location>
</feature>
<dbReference type="Proteomes" id="UP000887013">
    <property type="component" value="Unassembled WGS sequence"/>
</dbReference>
<name>A0A8X6KNH5_NEPPI</name>
<reference evidence="2" key="1">
    <citation type="submission" date="2020-08" db="EMBL/GenBank/DDBJ databases">
        <title>Multicomponent nature underlies the extraordinary mechanical properties of spider dragline silk.</title>
        <authorList>
            <person name="Kono N."/>
            <person name="Nakamura H."/>
            <person name="Mori M."/>
            <person name="Yoshida Y."/>
            <person name="Ohtoshi R."/>
            <person name="Malay A.D."/>
            <person name="Moran D.A.P."/>
            <person name="Tomita M."/>
            <person name="Numata K."/>
            <person name="Arakawa K."/>
        </authorList>
    </citation>
    <scope>NUCLEOTIDE SEQUENCE</scope>
</reference>
<evidence type="ECO:0000256" key="1">
    <source>
        <dbReference type="SAM" id="MobiDB-lite"/>
    </source>
</evidence>